<evidence type="ECO:0000313" key="1">
    <source>
        <dbReference type="EMBL" id="KYO26779.1"/>
    </source>
</evidence>
<protein>
    <submittedName>
        <fullName evidence="1">Uncharacterized protein</fullName>
    </submittedName>
</protein>
<organism evidence="1 2">
    <name type="scientific">Alligator mississippiensis</name>
    <name type="common">American alligator</name>
    <dbReference type="NCBI Taxonomy" id="8496"/>
    <lineage>
        <taxon>Eukaryota</taxon>
        <taxon>Metazoa</taxon>
        <taxon>Chordata</taxon>
        <taxon>Craniata</taxon>
        <taxon>Vertebrata</taxon>
        <taxon>Euteleostomi</taxon>
        <taxon>Archelosauria</taxon>
        <taxon>Archosauria</taxon>
        <taxon>Crocodylia</taxon>
        <taxon>Alligatoridae</taxon>
        <taxon>Alligatorinae</taxon>
        <taxon>Alligator</taxon>
    </lineage>
</organism>
<accession>A0A151MQT8</accession>
<keyword evidence="2" id="KW-1185">Reference proteome</keyword>
<dbReference type="EMBL" id="AKHW03005461">
    <property type="protein sequence ID" value="KYO26779.1"/>
    <property type="molecule type" value="Genomic_DNA"/>
</dbReference>
<sequence>MTGPDYDIVWEIRDVFSSSFRAGFEESYCNSENLMALLVPEIKFLLRLKRQYSQKGNVPLQHQTSAEILFYGNRCHMEYFTKDMMK</sequence>
<evidence type="ECO:0000313" key="2">
    <source>
        <dbReference type="Proteomes" id="UP000050525"/>
    </source>
</evidence>
<name>A0A151MQT8_ALLMI</name>
<comment type="caution">
    <text evidence="1">The sequence shown here is derived from an EMBL/GenBank/DDBJ whole genome shotgun (WGS) entry which is preliminary data.</text>
</comment>
<reference evidence="1 2" key="1">
    <citation type="journal article" date="2012" name="Genome Biol.">
        <title>Sequencing three crocodilian genomes to illuminate the evolution of archosaurs and amniotes.</title>
        <authorList>
            <person name="St John J.A."/>
            <person name="Braun E.L."/>
            <person name="Isberg S.R."/>
            <person name="Miles L.G."/>
            <person name="Chong A.Y."/>
            <person name="Gongora J."/>
            <person name="Dalzell P."/>
            <person name="Moran C."/>
            <person name="Bed'hom B."/>
            <person name="Abzhanov A."/>
            <person name="Burgess S.C."/>
            <person name="Cooksey A.M."/>
            <person name="Castoe T.A."/>
            <person name="Crawford N.G."/>
            <person name="Densmore L.D."/>
            <person name="Drew J.C."/>
            <person name="Edwards S.V."/>
            <person name="Faircloth B.C."/>
            <person name="Fujita M.K."/>
            <person name="Greenwold M.J."/>
            <person name="Hoffmann F.G."/>
            <person name="Howard J.M."/>
            <person name="Iguchi T."/>
            <person name="Janes D.E."/>
            <person name="Khan S.Y."/>
            <person name="Kohno S."/>
            <person name="de Koning A.J."/>
            <person name="Lance S.L."/>
            <person name="McCarthy F.M."/>
            <person name="McCormack J.E."/>
            <person name="Merchant M.E."/>
            <person name="Peterson D.G."/>
            <person name="Pollock D.D."/>
            <person name="Pourmand N."/>
            <person name="Raney B.J."/>
            <person name="Roessler K.A."/>
            <person name="Sanford J.R."/>
            <person name="Sawyer R.H."/>
            <person name="Schmidt C.J."/>
            <person name="Triplett E.W."/>
            <person name="Tuberville T.D."/>
            <person name="Venegas-Anaya M."/>
            <person name="Howard J.T."/>
            <person name="Jarvis E.D."/>
            <person name="Guillette L.J.Jr."/>
            <person name="Glenn T.C."/>
            <person name="Green R.E."/>
            <person name="Ray D.A."/>
        </authorList>
    </citation>
    <scope>NUCLEOTIDE SEQUENCE [LARGE SCALE GENOMIC DNA]</scope>
    <source>
        <strain evidence="1">KSC_2009_1</strain>
    </source>
</reference>
<dbReference type="AlphaFoldDB" id="A0A151MQT8"/>
<dbReference type="Proteomes" id="UP000050525">
    <property type="component" value="Unassembled WGS sequence"/>
</dbReference>
<gene>
    <name evidence="1" type="ORF">Y1Q_0019238</name>
</gene>
<proteinExistence type="predicted"/>